<dbReference type="InterPro" id="IPR050079">
    <property type="entry name" value="DEAD_box_RNA_helicase"/>
</dbReference>
<keyword evidence="6" id="KW-0346">Stress response</keyword>
<evidence type="ECO:0000313" key="14">
    <source>
        <dbReference type="EMBL" id="SDD78523.1"/>
    </source>
</evidence>
<dbReference type="Pfam" id="PF03880">
    <property type="entry name" value="DbpA"/>
    <property type="match status" value="1"/>
</dbReference>
<dbReference type="PANTHER" id="PTHR47959:SF13">
    <property type="entry name" value="ATP-DEPENDENT RNA HELICASE RHLE"/>
    <property type="match status" value="1"/>
</dbReference>
<dbReference type="InterPro" id="IPR001650">
    <property type="entry name" value="Helicase_C-like"/>
</dbReference>
<evidence type="ECO:0000259" key="11">
    <source>
        <dbReference type="PROSITE" id="PS51192"/>
    </source>
</evidence>
<evidence type="ECO:0000256" key="8">
    <source>
        <dbReference type="PROSITE-ProRule" id="PRU00552"/>
    </source>
</evidence>
<dbReference type="InterPro" id="IPR014001">
    <property type="entry name" value="Helicase_ATP-bd"/>
</dbReference>
<feature type="domain" description="Helicase C-terminal" evidence="12">
    <location>
        <begin position="219"/>
        <end position="379"/>
    </location>
</feature>
<dbReference type="RefSeq" id="WP_092075528.1">
    <property type="nucleotide sequence ID" value="NZ_FNAQ01000001.1"/>
</dbReference>
<evidence type="ECO:0000256" key="5">
    <source>
        <dbReference type="ARBA" id="ARBA00022840"/>
    </source>
</evidence>
<organism evidence="14 15">
    <name type="scientific">Desulfuromonas thiophila</name>
    <dbReference type="NCBI Taxonomy" id="57664"/>
    <lineage>
        <taxon>Bacteria</taxon>
        <taxon>Pseudomonadati</taxon>
        <taxon>Thermodesulfobacteriota</taxon>
        <taxon>Desulfuromonadia</taxon>
        <taxon>Desulfuromonadales</taxon>
        <taxon>Desulfuromonadaceae</taxon>
        <taxon>Desulfuromonas</taxon>
    </lineage>
</organism>
<dbReference type="Pfam" id="PF00270">
    <property type="entry name" value="DEAD"/>
    <property type="match status" value="1"/>
</dbReference>
<dbReference type="GO" id="GO:0016787">
    <property type="term" value="F:hydrolase activity"/>
    <property type="evidence" value="ECO:0007669"/>
    <property type="project" value="UniProtKB-KW"/>
</dbReference>
<comment type="similarity">
    <text evidence="7 9">Belongs to the DEAD box helicase family.</text>
</comment>
<keyword evidence="5 9" id="KW-0067">ATP-binding</keyword>
<evidence type="ECO:0000256" key="6">
    <source>
        <dbReference type="ARBA" id="ARBA00023016"/>
    </source>
</evidence>
<dbReference type="SMART" id="SM00490">
    <property type="entry name" value="HELICc"/>
    <property type="match status" value="1"/>
</dbReference>
<dbReference type="PANTHER" id="PTHR47959">
    <property type="entry name" value="ATP-DEPENDENT RNA HELICASE RHLE-RELATED"/>
    <property type="match status" value="1"/>
</dbReference>
<dbReference type="PROSITE" id="PS51194">
    <property type="entry name" value="HELICASE_CTER"/>
    <property type="match status" value="1"/>
</dbReference>
<dbReference type="Proteomes" id="UP000243205">
    <property type="component" value="Unassembled WGS sequence"/>
</dbReference>
<dbReference type="AlphaFoldDB" id="A0A1G6XL85"/>
<dbReference type="PROSITE" id="PS51195">
    <property type="entry name" value="Q_MOTIF"/>
    <property type="match status" value="1"/>
</dbReference>
<dbReference type="InterPro" id="IPR027417">
    <property type="entry name" value="P-loop_NTPase"/>
</dbReference>
<dbReference type="PROSITE" id="PS00039">
    <property type="entry name" value="DEAD_ATP_HELICASE"/>
    <property type="match status" value="1"/>
</dbReference>
<dbReference type="CDD" id="cd00268">
    <property type="entry name" value="DEADc"/>
    <property type="match status" value="1"/>
</dbReference>
<keyword evidence="4 9" id="KW-0347">Helicase</keyword>
<evidence type="ECO:0000256" key="1">
    <source>
        <dbReference type="ARBA" id="ARBA00022490"/>
    </source>
</evidence>
<dbReference type="GO" id="GO:0005524">
    <property type="term" value="F:ATP binding"/>
    <property type="evidence" value="ECO:0007669"/>
    <property type="project" value="UniProtKB-KW"/>
</dbReference>
<dbReference type="EMBL" id="FNAQ01000001">
    <property type="protein sequence ID" value="SDD78523.1"/>
    <property type="molecule type" value="Genomic_DNA"/>
</dbReference>
<evidence type="ECO:0000256" key="2">
    <source>
        <dbReference type="ARBA" id="ARBA00022741"/>
    </source>
</evidence>
<dbReference type="InterPro" id="IPR005580">
    <property type="entry name" value="DbpA/CsdA_RNA-bd_dom"/>
</dbReference>
<sequence length="594" mass="64963">MFSPEFAALGLNAALLQALYDLDYQHPSAIQQHSIPLLLEGRNLLGTAQTGTGKTAAYALPLLQRLESASDSRCPRILVLTPTRELAIQVAQAIEGFARHLPRTRTVALYGGSAMGLQLKQLHSGIEVVVGTPGRLLDHLQRGSLDLSQLQAVVLDEADEMLRMGFIDDVETLLAASPPDCQRALFSATMPPAIRRVAQRYLGDAEQVQIASPTSTVTLIEQSFVLLRPNQKFAVLCRLLESEDSDGIIVFVRTKNATTELAEQLEQAGYRAAPLSGDLSQSQREYTIERLKKGRLDIVVATDVAARGLDVERISHVFNYDIPFDTEAYIHRIGRTGRAGRSGRAILFVTPAEQRLLRAIEQATGRRIAALDIPDSDRISACRIERLRRQLQQTLAEQDLTALRRLMDALAQSEQIAPAELAAALVWQLQRDKPLFPDLPELEPASRRPERERPQRDGAAATTGRPRASRASSPMQTYRIALGRQQRIGPADIVGAFSNEGRLQREQIGQIRIGDASSEIDLAADLSPAALKRLHSIKIHQQTIDLQPVGAASQPAASRGGKARPAEKASRPRKGADNKPAGPGNRSKPKPRKG</sequence>
<feature type="domain" description="Helicase ATP-binding" evidence="11">
    <location>
        <begin position="35"/>
        <end position="208"/>
    </location>
</feature>
<dbReference type="STRING" id="57664.SAMN05661003_101302"/>
<evidence type="ECO:0000259" key="13">
    <source>
        <dbReference type="PROSITE" id="PS51195"/>
    </source>
</evidence>
<keyword evidence="2 9" id="KW-0547">Nucleotide-binding</keyword>
<dbReference type="Gene3D" id="3.30.70.330">
    <property type="match status" value="1"/>
</dbReference>
<dbReference type="GO" id="GO:0005829">
    <property type="term" value="C:cytosol"/>
    <property type="evidence" value="ECO:0007669"/>
    <property type="project" value="TreeGrafter"/>
</dbReference>
<dbReference type="InterPro" id="IPR014014">
    <property type="entry name" value="RNA_helicase_DEAD_Q_motif"/>
</dbReference>
<feature type="domain" description="DEAD-box RNA helicase Q" evidence="13">
    <location>
        <begin position="4"/>
        <end position="32"/>
    </location>
</feature>
<dbReference type="Pfam" id="PF25399">
    <property type="entry name" value="DeaD_dimer"/>
    <property type="match status" value="1"/>
</dbReference>
<proteinExistence type="inferred from homology"/>
<dbReference type="GO" id="GO:0003724">
    <property type="term" value="F:RNA helicase activity"/>
    <property type="evidence" value="ECO:0007669"/>
    <property type="project" value="InterPro"/>
</dbReference>
<dbReference type="InterPro" id="IPR012677">
    <property type="entry name" value="Nucleotide-bd_a/b_plait_sf"/>
</dbReference>
<evidence type="ECO:0000259" key="12">
    <source>
        <dbReference type="PROSITE" id="PS51194"/>
    </source>
</evidence>
<dbReference type="SUPFAM" id="SSF52540">
    <property type="entry name" value="P-loop containing nucleoside triphosphate hydrolases"/>
    <property type="match status" value="1"/>
</dbReference>
<dbReference type="CDD" id="cd18787">
    <property type="entry name" value="SF2_C_DEAD"/>
    <property type="match status" value="1"/>
</dbReference>
<reference evidence="15" key="1">
    <citation type="submission" date="2016-10" db="EMBL/GenBank/DDBJ databases">
        <authorList>
            <person name="Varghese N."/>
            <person name="Submissions S."/>
        </authorList>
    </citation>
    <scope>NUCLEOTIDE SEQUENCE [LARGE SCALE GENOMIC DNA]</scope>
    <source>
        <strain evidence="15">DSM 8987</strain>
    </source>
</reference>
<keyword evidence="15" id="KW-1185">Reference proteome</keyword>
<dbReference type="SMART" id="SM00487">
    <property type="entry name" value="DEXDc"/>
    <property type="match status" value="1"/>
</dbReference>
<accession>A0A1G6XL85</accession>
<keyword evidence="1" id="KW-0963">Cytoplasm</keyword>
<evidence type="ECO:0000313" key="15">
    <source>
        <dbReference type="Proteomes" id="UP000243205"/>
    </source>
</evidence>
<protein>
    <submittedName>
        <fullName evidence="14">ATP-dependent RNA helicase CsdA</fullName>
    </submittedName>
</protein>
<dbReference type="Pfam" id="PF00271">
    <property type="entry name" value="Helicase_C"/>
    <property type="match status" value="1"/>
</dbReference>
<evidence type="ECO:0000256" key="10">
    <source>
        <dbReference type="SAM" id="MobiDB-lite"/>
    </source>
</evidence>
<evidence type="ECO:0000256" key="3">
    <source>
        <dbReference type="ARBA" id="ARBA00022801"/>
    </source>
</evidence>
<dbReference type="InterPro" id="IPR057325">
    <property type="entry name" value="DeaD_dimer"/>
</dbReference>
<feature type="short sequence motif" description="Q motif" evidence="8">
    <location>
        <begin position="4"/>
        <end position="32"/>
    </location>
</feature>
<evidence type="ECO:0000256" key="4">
    <source>
        <dbReference type="ARBA" id="ARBA00022806"/>
    </source>
</evidence>
<feature type="compositionally biased region" description="Basic and acidic residues" evidence="10">
    <location>
        <begin position="564"/>
        <end position="577"/>
    </location>
</feature>
<dbReference type="InterPro" id="IPR000629">
    <property type="entry name" value="RNA-helicase_DEAD-box_CS"/>
</dbReference>
<feature type="compositionally biased region" description="Basic and acidic residues" evidence="10">
    <location>
        <begin position="444"/>
        <end position="456"/>
    </location>
</feature>
<dbReference type="InterPro" id="IPR011545">
    <property type="entry name" value="DEAD/DEAH_box_helicase_dom"/>
</dbReference>
<dbReference type="OrthoDB" id="9805696at2"/>
<evidence type="ECO:0000256" key="9">
    <source>
        <dbReference type="RuleBase" id="RU000492"/>
    </source>
</evidence>
<dbReference type="Gene3D" id="3.40.50.300">
    <property type="entry name" value="P-loop containing nucleotide triphosphate hydrolases"/>
    <property type="match status" value="2"/>
</dbReference>
<evidence type="ECO:0000256" key="7">
    <source>
        <dbReference type="ARBA" id="ARBA00038437"/>
    </source>
</evidence>
<dbReference type="InterPro" id="IPR044742">
    <property type="entry name" value="DEAD/DEAH_RhlB"/>
</dbReference>
<feature type="region of interest" description="Disordered" evidence="10">
    <location>
        <begin position="437"/>
        <end position="475"/>
    </location>
</feature>
<dbReference type="GO" id="GO:0003676">
    <property type="term" value="F:nucleic acid binding"/>
    <property type="evidence" value="ECO:0007669"/>
    <property type="project" value="InterPro"/>
</dbReference>
<keyword evidence="3 9" id="KW-0378">Hydrolase</keyword>
<name>A0A1G6XL85_9BACT</name>
<gene>
    <name evidence="14" type="ORF">SAMN05661003_101302</name>
</gene>
<feature type="region of interest" description="Disordered" evidence="10">
    <location>
        <begin position="548"/>
        <end position="594"/>
    </location>
</feature>
<dbReference type="PROSITE" id="PS51192">
    <property type="entry name" value="HELICASE_ATP_BIND_1"/>
    <property type="match status" value="1"/>
</dbReference>